<dbReference type="InterPro" id="IPR009083">
    <property type="entry name" value="TFIIA_a-hlx"/>
</dbReference>
<protein>
    <submittedName>
        <fullName evidence="2">Uncharacterized protein</fullName>
    </submittedName>
</protein>
<proteinExistence type="predicted"/>
<dbReference type="GO" id="GO:0005672">
    <property type="term" value="C:transcription factor TFIIA complex"/>
    <property type="evidence" value="ECO:0007669"/>
    <property type="project" value="InterPro"/>
</dbReference>
<dbReference type="OrthoDB" id="250747at2759"/>
<feature type="region of interest" description="Disordered" evidence="1">
    <location>
        <begin position="58"/>
        <end position="96"/>
    </location>
</feature>
<dbReference type="Gene3D" id="1.10.287.190">
    <property type="entry name" value="Transcription factor IIA gamma subunit, alpha-helical domain"/>
    <property type="match status" value="1"/>
</dbReference>
<keyword evidence="3" id="KW-1185">Reference proteome</keyword>
<dbReference type="VEuPathDB" id="TriTrypDB:TM35_000024950"/>
<feature type="compositionally biased region" description="Low complexity" evidence="1">
    <location>
        <begin position="72"/>
        <end position="94"/>
    </location>
</feature>
<evidence type="ECO:0000313" key="3">
    <source>
        <dbReference type="Proteomes" id="UP000192257"/>
    </source>
</evidence>
<dbReference type="GeneID" id="39981593"/>
<evidence type="ECO:0000313" key="2">
    <source>
        <dbReference type="EMBL" id="ORC93169.1"/>
    </source>
</evidence>
<evidence type="ECO:0000256" key="1">
    <source>
        <dbReference type="SAM" id="MobiDB-lite"/>
    </source>
</evidence>
<dbReference type="EMBL" id="NBCO01000002">
    <property type="protein sequence ID" value="ORC93169.1"/>
    <property type="molecule type" value="Genomic_DNA"/>
</dbReference>
<dbReference type="AlphaFoldDB" id="A0A1X0P9A1"/>
<accession>A0A1X0P9A1</accession>
<comment type="caution">
    <text evidence="2">The sequence shown here is derived from an EMBL/GenBank/DDBJ whole genome shotgun (WGS) entry which is preliminary data.</text>
</comment>
<dbReference type="RefSeq" id="XP_028887235.1">
    <property type="nucleotide sequence ID" value="XM_029021813.1"/>
</dbReference>
<dbReference type="Proteomes" id="UP000192257">
    <property type="component" value="Unassembled WGS sequence"/>
</dbReference>
<reference evidence="2 3" key="1">
    <citation type="submission" date="2017-03" db="EMBL/GenBank/DDBJ databases">
        <title>An alternative strategy for trypanosome survival in the mammalian bloodstream revealed through genome and transcriptome analysis of the ubiquitous bovine parasite Trypanosoma (Megatrypanum) theileri.</title>
        <authorList>
            <person name="Kelly S."/>
            <person name="Ivens A."/>
            <person name="Mott A."/>
            <person name="O'Neill E."/>
            <person name="Emms D."/>
            <person name="Macleod O."/>
            <person name="Voorheis P."/>
            <person name="Matthews J."/>
            <person name="Matthews K."/>
            <person name="Carrington M."/>
        </authorList>
    </citation>
    <scope>NUCLEOTIDE SEQUENCE [LARGE SCALE GENOMIC DNA]</scope>
    <source>
        <strain evidence="2">Edinburgh</strain>
    </source>
</reference>
<gene>
    <name evidence="2" type="ORF">TM35_000024950</name>
</gene>
<organism evidence="2 3">
    <name type="scientific">Trypanosoma theileri</name>
    <dbReference type="NCBI Taxonomy" id="67003"/>
    <lineage>
        <taxon>Eukaryota</taxon>
        <taxon>Discoba</taxon>
        <taxon>Euglenozoa</taxon>
        <taxon>Kinetoplastea</taxon>
        <taxon>Metakinetoplastina</taxon>
        <taxon>Trypanosomatida</taxon>
        <taxon>Trypanosomatidae</taxon>
        <taxon>Trypanosoma</taxon>
    </lineage>
</organism>
<dbReference type="GO" id="GO:0006367">
    <property type="term" value="P:transcription initiation at RNA polymerase II promoter"/>
    <property type="evidence" value="ECO:0007669"/>
    <property type="project" value="InterPro"/>
</dbReference>
<sequence length="194" mass="21071">MYRESLLGVALASTLSELESVCSLSERQKEQLWDIFDQAMDRTLAEAPVTSQVRVVSPFPLSREGKNRTDTAGSSTAAGAGNNSNNNNMGENSGVVTSLSTAPKRMMFPAPAGMRDADLSAPLHCDVLDDGTTFPVYRAHDGVWTILLKDPTVEVRDGTGHAETIRLDYLKVNLKDVSLTDTAKTQTAGKKRRR</sequence>
<name>A0A1X0P9A1_9TRYP</name>